<evidence type="ECO:0000313" key="2">
    <source>
        <dbReference type="Proteomes" id="UP000192796"/>
    </source>
</evidence>
<dbReference type="EMBL" id="LVYD01000024">
    <property type="protein sequence ID" value="OQP65538.1"/>
    <property type="molecule type" value="Genomic_DNA"/>
</dbReference>
<comment type="caution">
    <text evidence="1">The sequence shown here is derived from an EMBL/GenBank/DDBJ whole genome shotgun (WGS) entry which is preliminary data.</text>
</comment>
<evidence type="ECO:0000313" key="1">
    <source>
        <dbReference type="EMBL" id="OQP65538.1"/>
    </source>
</evidence>
<dbReference type="InterPro" id="IPR045788">
    <property type="entry name" value="MobC_2"/>
</dbReference>
<dbReference type="Proteomes" id="UP000192796">
    <property type="component" value="Unassembled WGS sequence"/>
</dbReference>
<dbReference type="STRING" id="1703345.A3860_17900"/>
<accession>A0A1V9G4V4</accession>
<sequence length="134" mass="15772">MRKGESKGEERLEHLVWTRITDKKYQELQTILGKSKDETLSGLVRKIIYRQPVKVYHHDETINIVMEELAALRTEIRAIGININQVTRFFNTYPEPKRKEFYAKIAFSSYVSTEAKIEELLDIISKLAKKWLSE</sequence>
<proteinExistence type="predicted"/>
<keyword evidence="2" id="KW-1185">Reference proteome</keyword>
<dbReference type="OrthoDB" id="678846at2"/>
<dbReference type="Pfam" id="PF19514">
    <property type="entry name" value="MobC_2"/>
    <property type="match status" value="1"/>
</dbReference>
<dbReference type="RefSeq" id="WP_081146437.1">
    <property type="nucleotide sequence ID" value="NZ_LVYD01000024.1"/>
</dbReference>
<organism evidence="1 2">
    <name type="scientific">Niastella vici</name>
    <dbReference type="NCBI Taxonomy" id="1703345"/>
    <lineage>
        <taxon>Bacteria</taxon>
        <taxon>Pseudomonadati</taxon>
        <taxon>Bacteroidota</taxon>
        <taxon>Chitinophagia</taxon>
        <taxon>Chitinophagales</taxon>
        <taxon>Chitinophagaceae</taxon>
        <taxon>Niastella</taxon>
    </lineage>
</organism>
<protein>
    <recommendedName>
        <fullName evidence="3">Mobilization protein</fullName>
    </recommendedName>
</protein>
<gene>
    <name evidence="1" type="ORF">A3860_17900</name>
</gene>
<evidence type="ECO:0008006" key="3">
    <source>
        <dbReference type="Google" id="ProtNLM"/>
    </source>
</evidence>
<reference evidence="1 2" key="1">
    <citation type="submission" date="2016-03" db="EMBL/GenBank/DDBJ databases">
        <title>Niastella vici sp. nov., isolated from farmland soil.</title>
        <authorList>
            <person name="Chen L."/>
            <person name="Wang D."/>
            <person name="Yang S."/>
            <person name="Wang G."/>
        </authorList>
    </citation>
    <scope>NUCLEOTIDE SEQUENCE [LARGE SCALE GENOMIC DNA]</scope>
    <source>
        <strain evidence="1 2">DJ57</strain>
    </source>
</reference>
<dbReference type="AlphaFoldDB" id="A0A1V9G4V4"/>
<name>A0A1V9G4V4_9BACT</name>